<feature type="compositionally biased region" description="Gly residues" evidence="1">
    <location>
        <begin position="292"/>
        <end position="308"/>
    </location>
</feature>
<reference evidence="2 3" key="1">
    <citation type="submission" date="2024-01" db="EMBL/GenBank/DDBJ databases">
        <title>Genome insights into Plantactinospora sonchi sp. nov.</title>
        <authorList>
            <person name="Wang L."/>
        </authorList>
    </citation>
    <scope>NUCLEOTIDE SEQUENCE [LARGE SCALE GENOMIC DNA]</scope>
    <source>
        <strain evidence="2 3">NEAU-QY2</strain>
    </source>
</reference>
<evidence type="ECO:0000256" key="1">
    <source>
        <dbReference type="SAM" id="MobiDB-lite"/>
    </source>
</evidence>
<gene>
    <name evidence="2" type="ORF">V1633_06185</name>
</gene>
<evidence type="ECO:0000313" key="2">
    <source>
        <dbReference type="EMBL" id="MEE6258080.1"/>
    </source>
</evidence>
<sequence>MAADDDADRVGPAADDDTGAGDAGTGTGSGARAGAGAASRRLVLSAAEWAVLVDRTGLRPPPGFGTGDPPPVRLRAAAYALAGCGVVTVAGDDPLTCEPVDPVAVNLATFAGARALVRVEVSVDGRSSRAVYAVAGPVGASLFALADGGVELSMFGAVALGAELVRAVPTVGDLLPQASALLGPALGGTRQPLTGRLPLAALAEYAPAAELAGTIGQQEVMVALRLSPAQAWLAEQVNARTSGVLRALVTGPVATVPANGEPNAGPGGGRPHVGREGAGPDTRPGNGQPNIGPGGGRPDAGSGNGPAGAGGLGVGQVVWLATDDGWLGIRPAPDGSGRRLVELGPVHRAEIGAWLAPYLAAILESGDGGS</sequence>
<organism evidence="2 3">
    <name type="scientific">Plantactinospora sonchi</name>
    <dbReference type="NCBI Taxonomy" id="1544735"/>
    <lineage>
        <taxon>Bacteria</taxon>
        <taxon>Bacillati</taxon>
        <taxon>Actinomycetota</taxon>
        <taxon>Actinomycetes</taxon>
        <taxon>Micromonosporales</taxon>
        <taxon>Micromonosporaceae</taxon>
        <taxon>Plantactinospora</taxon>
    </lineage>
</organism>
<proteinExistence type="predicted"/>
<evidence type="ECO:0008006" key="4">
    <source>
        <dbReference type="Google" id="ProtNLM"/>
    </source>
</evidence>
<feature type="region of interest" description="Disordered" evidence="1">
    <location>
        <begin position="1"/>
        <end position="32"/>
    </location>
</feature>
<accession>A0ABU7RNQ7</accession>
<keyword evidence="3" id="KW-1185">Reference proteome</keyword>
<dbReference type="Proteomes" id="UP001332243">
    <property type="component" value="Unassembled WGS sequence"/>
</dbReference>
<dbReference type="RefSeq" id="WP_331213209.1">
    <property type="nucleotide sequence ID" value="NZ_JAZGQK010000005.1"/>
</dbReference>
<feature type="compositionally biased region" description="Gly residues" evidence="1">
    <location>
        <begin position="21"/>
        <end position="32"/>
    </location>
</feature>
<name>A0ABU7RNQ7_9ACTN</name>
<dbReference type="EMBL" id="JAZGQK010000005">
    <property type="protein sequence ID" value="MEE6258080.1"/>
    <property type="molecule type" value="Genomic_DNA"/>
</dbReference>
<protein>
    <recommendedName>
        <fullName evidence="4">ESX secretion-associated protein EspG</fullName>
    </recommendedName>
</protein>
<evidence type="ECO:0000313" key="3">
    <source>
        <dbReference type="Proteomes" id="UP001332243"/>
    </source>
</evidence>
<feature type="region of interest" description="Disordered" evidence="1">
    <location>
        <begin position="254"/>
        <end position="308"/>
    </location>
</feature>
<comment type="caution">
    <text evidence="2">The sequence shown here is derived from an EMBL/GenBank/DDBJ whole genome shotgun (WGS) entry which is preliminary data.</text>
</comment>